<dbReference type="CDD" id="cd00112">
    <property type="entry name" value="LDLa"/>
    <property type="match status" value="2"/>
</dbReference>
<reference evidence="14" key="2">
    <citation type="submission" date="2025-08" db="UniProtKB">
        <authorList>
            <consortium name="RefSeq"/>
        </authorList>
    </citation>
    <scope>IDENTIFICATION</scope>
    <source>
        <strain evidence="14">14028-0561.14</strain>
        <tissue evidence="14">Whole fly</tissue>
    </source>
</reference>
<keyword evidence="3" id="KW-0812">Transmembrane</keyword>
<keyword evidence="4" id="KW-0677">Repeat</keyword>
<dbReference type="GeneID" id="108075827"/>
<evidence type="ECO:0000256" key="4">
    <source>
        <dbReference type="ARBA" id="ARBA00022737"/>
    </source>
</evidence>
<dbReference type="PROSITE" id="PS50240">
    <property type="entry name" value="TRYPSIN_DOM"/>
    <property type="match status" value="1"/>
</dbReference>
<evidence type="ECO:0000256" key="6">
    <source>
        <dbReference type="ARBA" id="ARBA00023136"/>
    </source>
</evidence>
<dbReference type="SUPFAM" id="SSF57424">
    <property type="entry name" value="LDL receptor-like module"/>
    <property type="match status" value="4"/>
</dbReference>
<dbReference type="GO" id="GO:0006508">
    <property type="term" value="P:proteolysis"/>
    <property type="evidence" value="ECO:0007669"/>
    <property type="project" value="InterPro"/>
</dbReference>
<organism evidence="13 14">
    <name type="scientific">Drosophila kikkawai</name>
    <name type="common">Fruit fly</name>
    <dbReference type="NCBI Taxonomy" id="30033"/>
    <lineage>
        <taxon>Eukaryota</taxon>
        <taxon>Metazoa</taxon>
        <taxon>Ecdysozoa</taxon>
        <taxon>Arthropoda</taxon>
        <taxon>Hexapoda</taxon>
        <taxon>Insecta</taxon>
        <taxon>Pterygota</taxon>
        <taxon>Neoptera</taxon>
        <taxon>Endopterygota</taxon>
        <taxon>Diptera</taxon>
        <taxon>Brachycera</taxon>
        <taxon>Muscomorpha</taxon>
        <taxon>Ephydroidea</taxon>
        <taxon>Drosophilidae</taxon>
        <taxon>Drosophila</taxon>
        <taxon>Sophophora</taxon>
    </lineage>
</organism>
<dbReference type="OrthoDB" id="2019384at2759"/>
<dbReference type="InterPro" id="IPR036055">
    <property type="entry name" value="LDL_receptor-like_sf"/>
</dbReference>
<dbReference type="InterPro" id="IPR043504">
    <property type="entry name" value="Peptidase_S1_PA_chymotrypsin"/>
</dbReference>
<evidence type="ECO:0000259" key="11">
    <source>
        <dbReference type="PROSITE" id="PS50240"/>
    </source>
</evidence>
<dbReference type="Gene3D" id="2.40.128.620">
    <property type="match status" value="1"/>
</dbReference>
<dbReference type="SUPFAM" id="SSF50494">
    <property type="entry name" value="Trypsin-like serine proteases"/>
    <property type="match status" value="1"/>
</dbReference>
<dbReference type="Proteomes" id="UP001652661">
    <property type="component" value="Chromosome 2L"/>
</dbReference>
<dbReference type="GO" id="GO:0004252">
    <property type="term" value="F:serine-type endopeptidase activity"/>
    <property type="evidence" value="ECO:0007669"/>
    <property type="project" value="InterPro"/>
</dbReference>
<sequence>MSSRSVVAVLILILAFGYSEKCSDEEHQCVEDDSCISLNDICDLKPDCPNGSDESFTVCKGSNTEHEETHCANGAEVTSPRFFCNRIVDCLDGTDELPKLCANNEWLSRYRGNCADEDSIECLPGECVPEYKLCNHEIDCSNGLDESLEFCIEECIGCFRCGNGQILDKDSLCNNHMDCLDGTDELPSVCKGTENWVAVEPKVCYEPQDRKFTKNTKFIESHSKRFVYANQPAEMECWNSNQISWNVCKNDGSWHHELPSCKPIRINLDPDTNGTNGCPINYYDSETMKILGHKKTVLPPLNNLKVKFECREGYEFLPYHLSGNTIRCKDNKQWSIKDFHPRCVKLCPPEQINGMYTLEPKCFNGDSFVSCKDEKSLIPGTLVKFDCYPGSTHKTAVRPNVTCSEDGTWNGLKELCRAQNEICHFDCNSRLNHVVQPMMKDASPTSTLEAHWVVPILLRNTTTNNFDFKCTGNLIRLDMVLTSAHCISKFENATADVSVGITGNLSITAKRVPVKRIFVYPPYDPITHKYDVGIIVLKERMERQQNQAVICLPYDYENQPLNESDATVFAWEDNRFSKVIGEISGYIDGDFNVTLKGNSKMCQGDSGSGVTVKCGDTRCIVGVISRTEGPGEYVTKCKQMLTATNISPLYIQEFINETISTIMNCPN</sequence>
<dbReference type="InterPro" id="IPR035976">
    <property type="entry name" value="Sushi/SCR/CCP_sf"/>
</dbReference>
<keyword evidence="5" id="KW-1133">Transmembrane helix</keyword>
<dbReference type="PANTHER" id="PTHR24270">
    <property type="entry name" value="LOW-DENSITY LIPOPROTEIN RECEPTOR-RELATED"/>
    <property type="match status" value="1"/>
</dbReference>
<name>A0A6P4I4N1_DROKI</name>
<dbReference type="AlphaFoldDB" id="A0A6P4I4N1"/>
<feature type="disulfide bond" evidence="8">
    <location>
        <begin position="161"/>
        <end position="179"/>
    </location>
</feature>
<dbReference type="SMART" id="SM00192">
    <property type="entry name" value="LDLa"/>
    <property type="match status" value="4"/>
</dbReference>
<dbReference type="InterPro" id="IPR002172">
    <property type="entry name" value="LDrepeatLR_classA_rpt"/>
</dbReference>
<dbReference type="InterPro" id="IPR050685">
    <property type="entry name" value="LDLR"/>
</dbReference>
<dbReference type="InterPro" id="IPR001254">
    <property type="entry name" value="Trypsin_dom"/>
</dbReference>
<evidence type="ECO:0000256" key="2">
    <source>
        <dbReference type="ARBA" id="ARBA00004308"/>
    </source>
</evidence>
<dbReference type="PROSITE" id="PS01209">
    <property type="entry name" value="LDLRA_1"/>
    <property type="match status" value="1"/>
</dbReference>
<feature type="domain" description="Peptidase S1" evidence="11">
    <location>
        <begin position="434"/>
        <end position="660"/>
    </location>
</feature>
<keyword evidence="13" id="KW-1185">Reference proteome</keyword>
<feature type="domain" description="Sushi" evidence="12">
    <location>
        <begin position="202"/>
        <end position="263"/>
    </location>
</feature>
<feature type="chain" id="PRO_5045270646" evidence="10">
    <location>
        <begin position="20"/>
        <end position="667"/>
    </location>
</feature>
<keyword evidence="7 8" id="KW-1015">Disulfide bond</keyword>
<protein>
    <submittedName>
        <fullName evidence="14">Modular serine protease-like</fullName>
    </submittedName>
</protein>
<dbReference type="InterPro" id="IPR000436">
    <property type="entry name" value="Sushi_SCR_CCP_dom"/>
</dbReference>
<keyword evidence="9" id="KW-0768">Sushi</keyword>
<dbReference type="PRINTS" id="PR00261">
    <property type="entry name" value="LDLRECEPTOR"/>
</dbReference>
<dbReference type="SUPFAM" id="SSF57535">
    <property type="entry name" value="Complement control module/SCR domain"/>
    <property type="match status" value="2"/>
</dbReference>
<dbReference type="PROSITE" id="PS50068">
    <property type="entry name" value="LDLRA_2"/>
    <property type="match status" value="3"/>
</dbReference>
<dbReference type="Pfam" id="PF00089">
    <property type="entry name" value="Trypsin"/>
    <property type="match status" value="1"/>
</dbReference>
<proteinExistence type="predicted"/>
<feature type="domain" description="Sushi" evidence="12">
    <location>
        <begin position="276"/>
        <end position="345"/>
    </location>
</feature>
<evidence type="ECO:0000256" key="1">
    <source>
        <dbReference type="ARBA" id="ARBA00004167"/>
    </source>
</evidence>
<dbReference type="InterPro" id="IPR023415">
    <property type="entry name" value="LDLR_class-A_CS"/>
</dbReference>
<evidence type="ECO:0000256" key="9">
    <source>
        <dbReference type="PROSITE-ProRule" id="PRU00302"/>
    </source>
</evidence>
<feature type="domain" description="Sushi" evidence="12">
    <location>
        <begin position="360"/>
        <end position="418"/>
    </location>
</feature>
<evidence type="ECO:0000256" key="5">
    <source>
        <dbReference type="ARBA" id="ARBA00022989"/>
    </source>
</evidence>
<dbReference type="Gene3D" id="4.10.400.10">
    <property type="entry name" value="Low-density Lipoprotein Receptor"/>
    <property type="match status" value="3"/>
</dbReference>
<dbReference type="SMART" id="SM00020">
    <property type="entry name" value="Tryp_SPc"/>
    <property type="match status" value="1"/>
</dbReference>
<feature type="disulfide bond" evidence="8">
    <location>
        <begin position="122"/>
        <end position="140"/>
    </location>
</feature>
<dbReference type="Pfam" id="PF00084">
    <property type="entry name" value="Sushi"/>
    <property type="match status" value="2"/>
</dbReference>
<dbReference type="RefSeq" id="XP_017023887.2">
    <property type="nucleotide sequence ID" value="XM_017168398.3"/>
</dbReference>
<evidence type="ECO:0000313" key="13">
    <source>
        <dbReference type="Proteomes" id="UP001652661"/>
    </source>
</evidence>
<evidence type="ECO:0000256" key="7">
    <source>
        <dbReference type="ARBA" id="ARBA00023157"/>
    </source>
</evidence>
<feature type="signal peptide" evidence="10">
    <location>
        <begin position="1"/>
        <end position="19"/>
    </location>
</feature>
<evidence type="ECO:0000256" key="3">
    <source>
        <dbReference type="ARBA" id="ARBA00022692"/>
    </source>
</evidence>
<evidence type="ECO:0000259" key="12">
    <source>
        <dbReference type="PROSITE" id="PS50923"/>
    </source>
</evidence>
<evidence type="ECO:0000256" key="10">
    <source>
        <dbReference type="SAM" id="SignalP"/>
    </source>
</evidence>
<comment type="subcellular location">
    <subcellularLocation>
        <location evidence="2">Endomembrane system</location>
    </subcellularLocation>
    <subcellularLocation>
        <location evidence="1">Membrane</location>
        <topology evidence="1">Single-pass membrane protein</topology>
    </subcellularLocation>
</comment>
<gene>
    <name evidence="14" type="primary">LOC108075827</name>
</gene>
<evidence type="ECO:0000256" key="8">
    <source>
        <dbReference type="PROSITE-ProRule" id="PRU00124"/>
    </source>
</evidence>
<keyword evidence="10" id="KW-0732">Signal</keyword>
<dbReference type="InterPro" id="IPR009003">
    <property type="entry name" value="Peptidase_S1_PA"/>
</dbReference>
<dbReference type="PROSITE" id="PS50923">
    <property type="entry name" value="SUSHI"/>
    <property type="match status" value="3"/>
</dbReference>
<dbReference type="Gene3D" id="2.10.70.10">
    <property type="entry name" value="Complement Module, domain 1"/>
    <property type="match status" value="1"/>
</dbReference>
<dbReference type="Gene3D" id="2.40.10.10">
    <property type="entry name" value="Trypsin-like serine proteases"/>
    <property type="match status" value="1"/>
</dbReference>
<evidence type="ECO:0000313" key="14">
    <source>
        <dbReference type="RefSeq" id="XP_017023887.2"/>
    </source>
</evidence>
<accession>A0A6P4I4N1</accession>
<comment type="caution">
    <text evidence="9">Lacks conserved residue(s) required for the propagation of feature annotation.</text>
</comment>
<reference evidence="13" key="1">
    <citation type="submission" date="2025-05" db="UniProtKB">
        <authorList>
            <consortium name="RefSeq"/>
        </authorList>
    </citation>
    <scope>NUCLEOTIDE SEQUENCE [LARGE SCALE GENOMIC DNA]</scope>
    <source>
        <strain evidence="13">14028-0561.14</strain>
    </source>
</reference>
<keyword evidence="6" id="KW-0472">Membrane</keyword>